<protein>
    <submittedName>
        <fullName evidence="1">Uncharacterized protein</fullName>
    </submittedName>
</protein>
<dbReference type="Proteomes" id="UP000067434">
    <property type="component" value="Chromosome"/>
</dbReference>
<dbReference type="PATRIC" id="fig|1550241.5.peg.281"/>
<sequence length="255" mass="28713">MKAAIILLNNVSKPDSARWWLEGYLKAIGVEVATYSLNFENLDSLGGIFEKNDAIIVVGAAGDKRAASKIAEILKLGVEVNQEALELIRNYYSDKMEIPKDLEDKAVMPEFSYVIQNERGAVPGFVAFSLTDDKFIAATPPRFEEAVECFELGIQDFFRQKTGKKYSVTFALYLDGSIDAAEKIVERLHQKEKNVFMRLDARFLGTRGVPIAFTVFAESPEELSDTMSRLEEESSKLASELGLRIFEKERNEEEM</sequence>
<dbReference type="STRING" id="1550241.MA03_01375"/>
<accession>A0A0F7FHM2</accession>
<name>A0A0F7FHM2_9CREN</name>
<gene>
    <name evidence="1" type="ORF">MA03_01375</name>
</gene>
<evidence type="ECO:0000313" key="1">
    <source>
        <dbReference type="EMBL" id="AKG38207.1"/>
    </source>
</evidence>
<dbReference type="OrthoDB" id="31336at2157"/>
<dbReference type="InterPro" id="IPR036425">
    <property type="entry name" value="MoaB/Mog-like_dom_sf"/>
</dbReference>
<dbReference type="GeneID" id="25400840"/>
<keyword evidence="2" id="KW-1185">Reference proteome</keyword>
<reference evidence="1 2" key="1">
    <citation type="journal article" date="2015" name="Stand. Genomic Sci.">
        <title>Complete genome sequence of and proposal of Thermofilum uzonense sp. nov. a novel hyperthermophilic crenarchaeon and emended description of the genus Thermofilum.</title>
        <authorList>
            <person name="Toshchakov S.V."/>
            <person name="Korzhenkov A.A."/>
            <person name="Samarov N.I."/>
            <person name="Mazunin I.O."/>
            <person name="Mozhey O.I."/>
            <person name="Shmyr I.S."/>
            <person name="Derbikova K.S."/>
            <person name="Taranov E.A."/>
            <person name="Dominova I.N."/>
            <person name="Bonch-Osmolovskaya E.A."/>
            <person name="Patrushev M.V."/>
            <person name="Podosokorskaya O.A."/>
            <person name="Kublanov I.V."/>
        </authorList>
    </citation>
    <scope>NUCLEOTIDE SEQUENCE [LARGE SCALE GENOMIC DNA]</scope>
    <source>
        <strain evidence="1 2">1807-2</strain>
    </source>
</reference>
<dbReference type="Gene3D" id="3.40.980.10">
    <property type="entry name" value="MoaB/Mog-like domain"/>
    <property type="match status" value="1"/>
</dbReference>
<dbReference type="EMBL" id="CP009961">
    <property type="protein sequence ID" value="AKG38207.1"/>
    <property type="molecule type" value="Genomic_DNA"/>
</dbReference>
<dbReference type="RefSeq" id="WP_052883559.1">
    <property type="nucleotide sequence ID" value="NZ_CP009961.1"/>
</dbReference>
<dbReference type="KEGG" id="thf:MA03_01375"/>
<evidence type="ECO:0000313" key="2">
    <source>
        <dbReference type="Proteomes" id="UP000067434"/>
    </source>
</evidence>
<proteinExistence type="predicted"/>
<organism evidence="1 2">
    <name type="scientific">Infirmifilum uzonense</name>
    <dbReference type="NCBI Taxonomy" id="1550241"/>
    <lineage>
        <taxon>Archaea</taxon>
        <taxon>Thermoproteota</taxon>
        <taxon>Thermoprotei</taxon>
        <taxon>Thermofilales</taxon>
        <taxon>Thermofilaceae</taxon>
        <taxon>Infirmifilum</taxon>
    </lineage>
</organism>
<dbReference type="HOGENOM" id="CLU_1088287_0_0_2"/>
<dbReference type="AlphaFoldDB" id="A0A0F7FHM2"/>